<comment type="caution">
    <text evidence="2">The sequence shown here is derived from an EMBL/GenBank/DDBJ whole genome shotgun (WGS) entry which is preliminary data.</text>
</comment>
<protein>
    <recommendedName>
        <fullName evidence="4">Proline dehydrogenase</fullName>
    </recommendedName>
</protein>
<gene>
    <name evidence="2" type="ORF">C8E00_1022</name>
</gene>
<dbReference type="Gene3D" id="3.20.20.220">
    <property type="match status" value="1"/>
</dbReference>
<dbReference type="EMBL" id="SOBR01000002">
    <property type="protein sequence ID" value="TDU23515.1"/>
    <property type="molecule type" value="Genomic_DNA"/>
</dbReference>
<organism evidence="2 3">
    <name type="scientific">Chromohalobacter marismortui</name>
    <dbReference type="NCBI Taxonomy" id="42055"/>
    <lineage>
        <taxon>Bacteria</taxon>
        <taxon>Pseudomonadati</taxon>
        <taxon>Pseudomonadota</taxon>
        <taxon>Gammaproteobacteria</taxon>
        <taxon>Oceanospirillales</taxon>
        <taxon>Halomonadaceae</taxon>
        <taxon>Chromohalobacter</taxon>
    </lineage>
</organism>
<proteinExistence type="predicted"/>
<evidence type="ECO:0008006" key="4">
    <source>
        <dbReference type="Google" id="ProtNLM"/>
    </source>
</evidence>
<evidence type="ECO:0000313" key="3">
    <source>
        <dbReference type="Proteomes" id="UP000295380"/>
    </source>
</evidence>
<keyword evidence="3" id="KW-1185">Reference proteome</keyword>
<keyword evidence="1" id="KW-0560">Oxidoreductase</keyword>
<dbReference type="GO" id="GO:0016491">
    <property type="term" value="F:oxidoreductase activity"/>
    <property type="evidence" value="ECO:0007669"/>
    <property type="project" value="UniProtKB-KW"/>
</dbReference>
<dbReference type="RefSeq" id="WP_133694564.1">
    <property type="nucleotide sequence ID" value="NZ_SOBR01000002.1"/>
</dbReference>
<dbReference type="OrthoDB" id="9773461at2"/>
<sequence length="171" mass="19458">MLSLAPYAMVELKYMACGLAITLPAQLNRSVEDLPELLETGVKLRLVKGVYSEPPETSLVRGYPLDERYLAMVEQIVEHGSRVACATQDPRIINALRERGLIDCIEEVEMLHGVNSRIMRALRDQGINTRITCVYGSNWYLHFLHRLSENPENVILALADFHNPENISYKY</sequence>
<accession>A0A4R7NRA7</accession>
<dbReference type="AlphaFoldDB" id="A0A4R7NRA7"/>
<dbReference type="SUPFAM" id="SSF51730">
    <property type="entry name" value="FAD-linked oxidoreductase"/>
    <property type="match status" value="1"/>
</dbReference>
<dbReference type="InterPro" id="IPR029041">
    <property type="entry name" value="FAD-linked_oxidoreductase-like"/>
</dbReference>
<dbReference type="Proteomes" id="UP000295380">
    <property type="component" value="Unassembled WGS sequence"/>
</dbReference>
<reference evidence="2 3" key="1">
    <citation type="submission" date="2019-03" db="EMBL/GenBank/DDBJ databases">
        <title>Genomic Encyclopedia of Type Strains, Phase IV (KMG-IV): sequencing the most valuable type-strain genomes for metagenomic binning, comparative biology and taxonomic classification.</title>
        <authorList>
            <person name="Goeker M."/>
        </authorList>
    </citation>
    <scope>NUCLEOTIDE SEQUENCE [LARGE SCALE GENOMIC DNA]</scope>
    <source>
        <strain evidence="2 3">DSM 6770</strain>
    </source>
</reference>
<evidence type="ECO:0000313" key="2">
    <source>
        <dbReference type="EMBL" id="TDU23515.1"/>
    </source>
</evidence>
<evidence type="ECO:0000256" key="1">
    <source>
        <dbReference type="ARBA" id="ARBA00023002"/>
    </source>
</evidence>
<name>A0A4R7NRA7_9GAMM</name>